<gene>
    <name evidence="1" type="ORF">BWY04_00867</name>
</gene>
<sequence length="72" mass="8027">MLKSSSFLFNCSLSSNNNIIITTIGTANKTPKNHIIIPQKIIPINIKLALTHNALFIKIGKKTFDKIIFKTT</sequence>
<proteinExistence type="predicted"/>
<comment type="caution">
    <text evidence="1">The sequence shown here is derived from an EMBL/GenBank/DDBJ whole genome shotgun (WGS) entry which is preliminary data.</text>
</comment>
<dbReference type="EMBL" id="MWDB01000018">
    <property type="protein sequence ID" value="OQB41363.1"/>
    <property type="molecule type" value="Genomic_DNA"/>
</dbReference>
<organism evidence="1">
    <name type="scientific">candidate division CPR1 bacterium ADurb.Bin160</name>
    <dbReference type="NCBI Taxonomy" id="1852826"/>
    <lineage>
        <taxon>Bacteria</taxon>
        <taxon>candidate division CPR1</taxon>
    </lineage>
</organism>
<protein>
    <submittedName>
        <fullName evidence="1">Uncharacterized protein</fullName>
    </submittedName>
</protein>
<accession>A0A1V5ZMA5</accession>
<reference evidence="1" key="1">
    <citation type="submission" date="2017-02" db="EMBL/GenBank/DDBJ databases">
        <title>Delving into the versatile metabolic prowess of the omnipresent phylum Bacteroidetes.</title>
        <authorList>
            <person name="Nobu M.K."/>
            <person name="Mei R."/>
            <person name="Narihiro T."/>
            <person name="Kuroda K."/>
            <person name="Liu W.-T."/>
        </authorList>
    </citation>
    <scope>NUCLEOTIDE SEQUENCE</scope>
    <source>
        <strain evidence="1">ADurb.Bin160</strain>
    </source>
</reference>
<dbReference type="AlphaFoldDB" id="A0A1V5ZMA5"/>
<evidence type="ECO:0000313" key="1">
    <source>
        <dbReference type="EMBL" id="OQB41363.1"/>
    </source>
</evidence>
<name>A0A1V5ZMA5_9BACT</name>
<dbReference type="Proteomes" id="UP000485621">
    <property type="component" value="Unassembled WGS sequence"/>
</dbReference>